<feature type="region of interest" description="Disordered" evidence="2">
    <location>
        <begin position="144"/>
        <end position="187"/>
    </location>
</feature>
<organism evidence="3 4">
    <name type="scientific">Talaromyces pinophilus</name>
    <name type="common">Penicillium pinophilum</name>
    <dbReference type="NCBI Taxonomy" id="128442"/>
    <lineage>
        <taxon>Eukaryota</taxon>
        <taxon>Fungi</taxon>
        <taxon>Dikarya</taxon>
        <taxon>Ascomycota</taxon>
        <taxon>Pezizomycotina</taxon>
        <taxon>Eurotiomycetes</taxon>
        <taxon>Eurotiomycetidae</taxon>
        <taxon>Eurotiales</taxon>
        <taxon>Trichocomaceae</taxon>
        <taxon>Talaromyces</taxon>
        <taxon>Talaromyces sect. Talaromyces</taxon>
    </lineage>
</organism>
<keyword evidence="4" id="KW-1185">Reference proteome</keyword>
<dbReference type="InterPro" id="IPR002110">
    <property type="entry name" value="Ankyrin_rpt"/>
</dbReference>
<evidence type="ECO:0000313" key="4">
    <source>
        <dbReference type="Proteomes" id="UP000053095"/>
    </source>
</evidence>
<feature type="repeat" description="ANK" evidence="1">
    <location>
        <begin position="229"/>
        <end position="261"/>
    </location>
</feature>
<dbReference type="AlphaFoldDB" id="A0A6V8HBS2"/>
<dbReference type="PROSITE" id="PS50088">
    <property type="entry name" value="ANK_REPEAT"/>
    <property type="match status" value="1"/>
</dbReference>
<comment type="caution">
    <text evidence="3">The sequence shown here is derived from an EMBL/GenBank/DDBJ whole genome shotgun (WGS) entry which is preliminary data.</text>
</comment>
<dbReference type="InterPro" id="IPR036770">
    <property type="entry name" value="Ankyrin_rpt-contain_sf"/>
</dbReference>
<keyword evidence="1" id="KW-0040">ANK repeat</keyword>
<dbReference type="EMBL" id="DF933830">
    <property type="protein sequence ID" value="GAM38902.1"/>
    <property type="molecule type" value="Genomic_DNA"/>
</dbReference>
<evidence type="ECO:0000313" key="3">
    <source>
        <dbReference type="EMBL" id="GAM38902.1"/>
    </source>
</evidence>
<dbReference type="Gene3D" id="1.25.40.20">
    <property type="entry name" value="Ankyrin repeat-containing domain"/>
    <property type="match status" value="1"/>
</dbReference>
<evidence type="ECO:0000256" key="1">
    <source>
        <dbReference type="PROSITE-ProRule" id="PRU00023"/>
    </source>
</evidence>
<dbReference type="SUPFAM" id="SSF48403">
    <property type="entry name" value="Ankyrin repeat"/>
    <property type="match status" value="1"/>
</dbReference>
<gene>
    <name evidence="3" type="ORF">TCE0_034f10013</name>
</gene>
<reference evidence="4" key="1">
    <citation type="journal article" date="2015" name="Genome Announc.">
        <title>Draft genome sequence of Talaromyces cellulolyticus strain Y-94, a source of lignocellulosic biomass-degrading enzymes.</title>
        <authorList>
            <person name="Fujii T."/>
            <person name="Koike H."/>
            <person name="Sawayama S."/>
            <person name="Yano S."/>
            <person name="Inoue H."/>
        </authorList>
    </citation>
    <scope>NUCLEOTIDE SEQUENCE [LARGE SCALE GENOMIC DNA]</scope>
    <source>
        <strain evidence="4">Y-94</strain>
    </source>
</reference>
<feature type="compositionally biased region" description="Basic and acidic residues" evidence="2">
    <location>
        <begin position="144"/>
        <end position="164"/>
    </location>
</feature>
<accession>A0A6V8HBS2</accession>
<protein>
    <submittedName>
        <fullName evidence="3">Uncharacterized protein</fullName>
    </submittedName>
</protein>
<dbReference type="Pfam" id="PF13637">
    <property type="entry name" value="Ank_4"/>
    <property type="match status" value="1"/>
</dbReference>
<dbReference type="Proteomes" id="UP000053095">
    <property type="component" value="Unassembled WGS sequence"/>
</dbReference>
<name>A0A6V8HBS2_TALPI</name>
<feature type="compositionally biased region" description="Polar residues" evidence="2">
    <location>
        <begin position="167"/>
        <end position="182"/>
    </location>
</feature>
<sequence>MSSVKPTTVHTQGGAGFGGDLKAKRDINISNLGTRGLEAGSTPEHSSKTIIVDDILNMINYNMIRSSPAHVLRSLELIIDEFRNGKRANSAISSESLSTNEEEAWKQLRDELRSMGISQDALSRHQHLIMATLTEAINNEKRENNIYFDQDRERDLDEKEEMKGRPQSANGDSIDQMSQDGNPKSVPQVRVKQAKRAFWVPRFVYKAMKTNEKNSSQRLLGKQSLEGELDENELFQAAAKGDVDKIYLLVKNGADLNMKNREQDTLLVFGARYGHEFLVRVLLQVEVGYKYAQVTKMIAAKHLV</sequence>
<evidence type="ECO:0000256" key="2">
    <source>
        <dbReference type="SAM" id="MobiDB-lite"/>
    </source>
</evidence>
<proteinExistence type="predicted"/>